<keyword evidence="2" id="KW-1185">Reference proteome</keyword>
<proteinExistence type="predicted"/>
<dbReference type="EMBL" id="JAWRLE010000013">
    <property type="protein sequence ID" value="MEB2579431.1"/>
    <property type="molecule type" value="Genomic_DNA"/>
</dbReference>
<evidence type="ECO:0000313" key="2">
    <source>
        <dbReference type="Proteomes" id="UP001304467"/>
    </source>
</evidence>
<accession>A0ABU5WKB1</accession>
<dbReference type="Pfam" id="PF14350">
    <property type="entry name" value="Beta_protein"/>
    <property type="match status" value="1"/>
</dbReference>
<reference evidence="1 2" key="1">
    <citation type="journal article" date="2023" name="Front. Microbiol.">
        <title>Genomic analyses of Burkholderia respiratory isolates indicates two evolutionarily distinct B. anthina clades.</title>
        <authorList>
            <person name="Pham A."/>
            <person name="Volmer J.G."/>
            <person name="Chambers D.C."/>
            <person name="Smith D.J."/>
            <person name="Reid D.W."/>
            <person name="Burr L."/>
            <person name="Wells T.J."/>
        </authorList>
    </citation>
    <scope>NUCLEOTIDE SEQUENCE [LARGE SCALE GENOMIC DNA]</scope>
    <source>
        <strain evidence="1 2">BCCIQ07A</strain>
    </source>
</reference>
<sequence>MLDFDEFYFEESMFDHNHYVPVLKWRQGEYLALSRLTATVMNWVTPLFEVPTEAWDFEAEAPAKSLDEHLSKFGVRLKQKWDTRRCFVDSPFIDGDACVESGAHHLAHIFDLARGAGAMPVPVFGVGRSEAYMAAVRAIVDRDGRGACLRLTPDDFGISMRAEVDTLLDAIGIAESACDLVLDCAADIATSPKMQALVWKGLLDELPKLEDWRSVTIAGTSFPQTLPSASYRPSGLIKRHDWLGYKSLVGMLPAGTRVPTFGDYAVAHPETELIDPRMLDPTAKVKYTIDDEWFIAMGVQVKKHGRAQYADICRSIVSARPPIFMGGAYSHGDQFIEDCASGIGSTGGASTWPMVGSNHHVTKVVRDVATLFGASTLP</sequence>
<dbReference type="RefSeq" id="WP_256939978.1">
    <property type="nucleotide sequence ID" value="NZ_JAWRKY010000005.1"/>
</dbReference>
<evidence type="ECO:0000313" key="1">
    <source>
        <dbReference type="EMBL" id="MEB2579431.1"/>
    </source>
</evidence>
<dbReference type="Proteomes" id="UP001304467">
    <property type="component" value="Unassembled WGS sequence"/>
</dbReference>
<organism evidence="1 2">
    <name type="scientific">Burkholderia anthinoferrum</name>
    <dbReference type="NCBI Taxonomy" id="3090833"/>
    <lineage>
        <taxon>Bacteria</taxon>
        <taxon>Pseudomonadati</taxon>
        <taxon>Pseudomonadota</taxon>
        <taxon>Betaproteobacteria</taxon>
        <taxon>Burkholderiales</taxon>
        <taxon>Burkholderiaceae</taxon>
        <taxon>Burkholderia</taxon>
    </lineage>
</organism>
<gene>
    <name evidence="1" type="ORF">SB593_10730</name>
</gene>
<comment type="caution">
    <text evidence="1">The sequence shown here is derived from an EMBL/GenBank/DDBJ whole genome shotgun (WGS) entry which is preliminary data.</text>
</comment>
<dbReference type="InterPro" id="IPR025683">
    <property type="entry name" value="Protein_beta"/>
</dbReference>
<protein>
    <submittedName>
        <fullName evidence="1">Beta family protein</fullName>
    </submittedName>
</protein>
<name>A0ABU5WKB1_9BURK</name>